<protein>
    <submittedName>
        <fullName evidence="3">Uncharacterized protein</fullName>
    </submittedName>
</protein>
<dbReference type="EMBL" id="CAFZ01000157">
    <property type="protein sequence ID" value="CCA72305.1"/>
    <property type="molecule type" value="Genomic_DNA"/>
</dbReference>
<comment type="caution">
    <text evidence="3">The sequence shown here is derived from an EMBL/GenBank/DDBJ whole genome shotgun (WGS) entry which is preliminary data.</text>
</comment>
<feature type="transmembrane region" description="Helical" evidence="2">
    <location>
        <begin position="258"/>
        <end position="280"/>
    </location>
</feature>
<evidence type="ECO:0000313" key="3">
    <source>
        <dbReference type="EMBL" id="CCA72305.1"/>
    </source>
</evidence>
<sequence length="448" mass="47986">MLVIYLLSALLNDLSPRDKFGHGLIGVSALTFDAHTHRLWKDNEFAVKEIEQQRLCRDGSMPQLEKIEPKGELTMYEFACDKGSQRNTSLGTRGLYERQSAPICTTSCSQECYRPADYIPDPADCRSIADELKSRNDSLPIGAGVVQAIRRNTCMYMLANQGETALSFCGWALGSIGESIATNCGAGQANPAKGGICSNSEFYVTVVRTPNKPVSSSSDSSSSTSGGHPDSTANASVSSPTSTSSSNARLRDRDTMNIAAIIMGAIGGVTIFVLVVILFIHRARRFATLQSKKGDLYLLPEPQPASFQNCEPSKIPVSAAMAVGYCDELSCESRSMSPTHATLQKSPSVWREESGIPVIPSEDTTGSISLDISTAESQSLEGTQLPGITGPAPRVEALIAAAAPPEMSQEHINLLAANFVSLVRGRQVLGEEMGENGENAMQQPPPYQ</sequence>
<organism evidence="3 4">
    <name type="scientific">Serendipita indica (strain DSM 11827)</name>
    <name type="common">Root endophyte fungus</name>
    <name type="synonym">Piriformospora indica</name>
    <dbReference type="NCBI Taxonomy" id="1109443"/>
    <lineage>
        <taxon>Eukaryota</taxon>
        <taxon>Fungi</taxon>
        <taxon>Dikarya</taxon>
        <taxon>Basidiomycota</taxon>
        <taxon>Agaricomycotina</taxon>
        <taxon>Agaricomycetes</taxon>
        <taxon>Sebacinales</taxon>
        <taxon>Serendipitaceae</taxon>
        <taxon>Serendipita</taxon>
    </lineage>
</organism>
<keyword evidence="4" id="KW-1185">Reference proteome</keyword>
<dbReference type="OrthoDB" id="3257676at2759"/>
<keyword evidence="2" id="KW-0812">Transmembrane</keyword>
<proteinExistence type="predicted"/>
<accession>G4TLW2</accession>
<feature type="region of interest" description="Disordered" evidence="1">
    <location>
        <begin position="213"/>
        <end position="249"/>
    </location>
</feature>
<evidence type="ECO:0000256" key="1">
    <source>
        <dbReference type="SAM" id="MobiDB-lite"/>
    </source>
</evidence>
<keyword evidence="2" id="KW-0472">Membrane</keyword>
<evidence type="ECO:0000313" key="4">
    <source>
        <dbReference type="Proteomes" id="UP000007148"/>
    </source>
</evidence>
<dbReference type="AlphaFoldDB" id="G4TLW2"/>
<dbReference type="InParanoid" id="G4TLW2"/>
<dbReference type="Proteomes" id="UP000007148">
    <property type="component" value="Unassembled WGS sequence"/>
</dbReference>
<name>G4TLW2_SERID</name>
<reference evidence="3 4" key="1">
    <citation type="journal article" date="2011" name="PLoS Pathog.">
        <title>Endophytic Life Strategies Decoded by Genome and Transcriptome Analyses of the Mutualistic Root Symbiont Piriformospora indica.</title>
        <authorList>
            <person name="Zuccaro A."/>
            <person name="Lahrmann U."/>
            <person name="Guldener U."/>
            <person name="Langen G."/>
            <person name="Pfiffi S."/>
            <person name="Biedenkopf D."/>
            <person name="Wong P."/>
            <person name="Samans B."/>
            <person name="Grimm C."/>
            <person name="Basiewicz M."/>
            <person name="Murat C."/>
            <person name="Martin F."/>
            <person name="Kogel K.H."/>
        </authorList>
    </citation>
    <scope>NUCLEOTIDE SEQUENCE [LARGE SCALE GENOMIC DNA]</scope>
    <source>
        <strain evidence="3 4">DSM 11827</strain>
    </source>
</reference>
<keyword evidence="2" id="KW-1133">Transmembrane helix</keyword>
<dbReference type="HOGENOM" id="CLU_611267_0_0_1"/>
<evidence type="ECO:0000256" key="2">
    <source>
        <dbReference type="SAM" id="Phobius"/>
    </source>
</evidence>
<feature type="compositionally biased region" description="Low complexity" evidence="1">
    <location>
        <begin position="215"/>
        <end position="248"/>
    </location>
</feature>
<gene>
    <name evidence="3" type="ORF">PIIN_06239</name>
</gene>